<evidence type="ECO:0008006" key="3">
    <source>
        <dbReference type="Google" id="ProtNLM"/>
    </source>
</evidence>
<proteinExistence type="predicted"/>
<accession>A0ABR7ZPD9</accession>
<evidence type="ECO:0000313" key="1">
    <source>
        <dbReference type="EMBL" id="MBD2174122.1"/>
    </source>
</evidence>
<evidence type="ECO:0000313" key="2">
    <source>
        <dbReference type="Proteomes" id="UP000638897"/>
    </source>
</evidence>
<dbReference type="RefSeq" id="WP_148125589.1">
    <property type="nucleotide sequence ID" value="NZ_JACJQC010000026.1"/>
</dbReference>
<sequence length="64" mass="7181">MDLESVPPRSNVLSIRNPKLVSRILIESVFSLSVLLFMEVLNLQPEMPAYWNQGCTVLGIFDCG</sequence>
<dbReference type="Proteomes" id="UP000638897">
    <property type="component" value="Unassembled WGS sequence"/>
</dbReference>
<protein>
    <recommendedName>
        <fullName evidence="3">Transposase</fullName>
    </recommendedName>
</protein>
<gene>
    <name evidence="1" type="ORF">H6F81_23225</name>
</gene>
<keyword evidence="2" id="KW-1185">Reference proteome</keyword>
<reference evidence="1 2" key="1">
    <citation type="journal article" date="2020" name="ISME J.">
        <title>Comparative genomics reveals insights into cyanobacterial evolution and habitat adaptation.</title>
        <authorList>
            <person name="Chen M.Y."/>
            <person name="Teng W.K."/>
            <person name="Zhao L."/>
            <person name="Hu C.X."/>
            <person name="Zhou Y.K."/>
            <person name="Han B.P."/>
            <person name="Song L.R."/>
            <person name="Shu W.S."/>
        </authorList>
    </citation>
    <scope>NUCLEOTIDE SEQUENCE [LARGE SCALE GENOMIC DNA]</scope>
    <source>
        <strain evidence="1 2">FACHB-318</strain>
    </source>
</reference>
<dbReference type="EMBL" id="JACJQC010000026">
    <property type="protein sequence ID" value="MBD2174122.1"/>
    <property type="molecule type" value="Genomic_DNA"/>
</dbReference>
<organism evidence="1 2">
    <name type="scientific">Anabaena cylindrica FACHB-318</name>
    <dbReference type="NCBI Taxonomy" id="2692880"/>
    <lineage>
        <taxon>Bacteria</taxon>
        <taxon>Bacillati</taxon>
        <taxon>Cyanobacteriota</taxon>
        <taxon>Cyanophyceae</taxon>
        <taxon>Nostocales</taxon>
        <taxon>Nostocaceae</taxon>
        <taxon>Anabaena</taxon>
    </lineage>
</organism>
<name>A0ABR7ZPD9_ANACY</name>
<comment type="caution">
    <text evidence="1">The sequence shown here is derived from an EMBL/GenBank/DDBJ whole genome shotgun (WGS) entry which is preliminary data.</text>
</comment>